<protein>
    <submittedName>
        <fullName evidence="4">G-protein coupled receptors family 1 profile domain-containing protein</fullName>
    </submittedName>
</protein>
<accession>A0A0K0E8R5</accession>
<proteinExistence type="predicted"/>
<feature type="transmembrane region" description="Helical" evidence="1">
    <location>
        <begin position="71"/>
        <end position="89"/>
    </location>
</feature>
<evidence type="ECO:0000256" key="1">
    <source>
        <dbReference type="SAM" id="Phobius"/>
    </source>
</evidence>
<sequence length="172" mass="20732">MKINIIINQKLLKIAFFLYFIFNFISAYFVSSLIKKSLSYKNYVYGCQYQYYCIGRIKDAEVLHDFSNEHYYGFTMYLFLYMFNGYVTILMLRNFKKYNSLCFISIFLSLTNQAVLIYLIVMYFKMVSIYNMYGLYYNSQFYNVLSIILIVFQMILNIIYLVITIILKITEN</sequence>
<keyword evidence="1" id="KW-0812">Transmembrane</keyword>
<evidence type="ECO:0000313" key="2">
    <source>
        <dbReference type="Proteomes" id="UP000035681"/>
    </source>
</evidence>
<name>A0A0K0E8R5_STRER</name>
<evidence type="ECO:0000313" key="4">
    <source>
        <dbReference type="WBParaSite" id="TCONS_00004758.p1"/>
    </source>
</evidence>
<keyword evidence="1" id="KW-1133">Transmembrane helix</keyword>
<feature type="transmembrane region" description="Helical" evidence="1">
    <location>
        <begin position="101"/>
        <end position="124"/>
    </location>
</feature>
<evidence type="ECO:0000313" key="3">
    <source>
        <dbReference type="WBParaSite" id="SSTP_0000589700.1"/>
    </source>
</evidence>
<reference evidence="3" key="1">
    <citation type="submission" date="2015-08" db="UniProtKB">
        <authorList>
            <consortium name="WormBaseParasite"/>
        </authorList>
    </citation>
    <scope>IDENTIFICATION</scope>
</reference>
<keyword evidence="1" id="KW-0472">Membrane</keyword>
<feature type="transmembrane region" description="Helical" evidence="1">
    <location>
        <begin position="144"/>
        <end position="167"/>
    </location>
</feature>
<dbReference type="AlphaFoldDB" id="A0A0K0E8R5"/>
<dbReference type="Proteomes" id="UP000035681">
    <property type="component" value="Unplaced"/>
</dbReference>
<keyword evidence="2" id="KW-1185">Reference proteome</keyword>
<feature type="transmembrane region" description="Helical" evidence="1">
    <location>
        <begin position="12"/>
        <end position="34"/>
    </location>
</feature>
<dbReference type="WBParaSite" id="SSTP_0000589700.1">
    <property type="protein sequence ID" value="SSTP_0000589700.1"/>
    <property type="gene ID" value="SSTP_0000589700"/>
</dbReference>
<organism evidence="3">
    <name type="scientific">Strongyloides stercoralis</name>
    <name type="common">Threadworm</name>
    <dbReference type="NCBI Taxonomy" id="6248"/>
    <lineage>
        <taxon>Eukaryota</taxon>
        <taxon>Metazoa</taxon>
        <taxon>Ecdysozoa</taxon>
        <taxon>Nematoda</taxon>
        <taxon>Chromadorea</taxon>
        <taxon>Rhabditida</taxon>
        <taxon>Tylenchina</taxon>
        <taxon>Panagrolaimomorpha</taxon>
        <taxon>Strongyloidoidea</taxon>
        <taxon>Strongyloididae</taxon>
        <taxon>Strongyloides</taxon>
    </lineage>
</organism>
<dbReference type="WBParaSite" id="TCONS_00004758.p1">
    <property type="protein sequence ID" value="TCONS_00004758.p1"/>
    <property type="gene ID" value="XLOC_002731"/>
</dbReference>